<dbReference type="Proteomes" id="UP001066276">
    <property type="component" value="Chromosome 5"/>
</dbReference>
<dbReference type="AlphaFoldDB" id="A0AAV7R6R1"/>
<evidence type="ECO:0000313" key="1">
    <source>
        <dbReference type="EMBL" id="KAJ1148452.1"/>
    </source>
</evidence>
<organism evidence="1 2">
    <name type="scientific">Pleurodeles waltl</name>
    <name type="common">Iberian ribbed newt</name>
    <dbReference type="NCBI Taxonomy" id="8319"/>
    <lineage>
        <taxon>Eukaryota</taxon>
        <taxon>Metazoa</taxon>
        <taxon>Chordata</taxon>
        <taxon>Craniata</taxon>
        <taxon>Vertebrata</taxon>
        <taxon>Euteleostomi</taxon>
        <taxon>Amphibia</taxon>
        <taxon>Batrachia</taxon>
        <taxon>Caudata</taxon>
        <taxon>Salamandroidea</taxon>
        <taxon>Salamandridae</taxon>
        <taxon>Pleurodelinae</taxon>
        <taxon>Pleurodeles</taxon>
    </lineage>
</organism>
<comment type="caution">
    <text evidence="1">The sequence shown here is derived from an EMBL/GenBank/DDBJ whole genome shotgun (WGS) entry which is preliminary data.</text>
</comment>
<dbReference type="EMBL" id="JANPWB010000009">
    <property type="protein sequence ID" value="KAJ1148452.1"/>
    <property type="molecule type" value="Genomic_DNA"/>
</dbReference>
<proteinExistence type="predicted"/>
<gene>
    <name evidence="1" type="ORF">NDU88_001287</name>
</gene>
<accession>A0AAV7R6R1</accession>
<evidence type="ECO:0000313" key="2">
    <source>
        <dbReference type="Proteomes" id="UP001066276"/>
    </source>
</evidence>
<reference evidence="1" key="1">
    <citation type="journal article" date="2022" name="bioRxiv">
        <title>Sequencing and chromosome-scale assembly of the giantPleurodeles waltlgenome.</title>
        <authorList>
            <person name="Brown T."/>
            <person name="Elewa A."/>
            <person name="Iarovenko S."/>
            <person name="Subramanian E."/>
            <person name="Araus A.J."/>
            <person name="Petzold A."/>
            <person name="Susuki M."/>
            <person name="Suzuki K.-i.T."/>
            <person name="Hayashi T."/>
            <person name="Toyoda A."/>
            <person name="Oliveira C."/>
            <person name="Osipova E."/>
            <person name="Leigh N.D."/>
            <person name="Simon A."/>
            <person name="Yun M.H."/>
        </authorList>
    </citation>
    <scope>NUCLEOTIDE SEQUENCE</scope>
    <source>
        <strain evidence="1">20211129_DDA</strain>
        <tissue evidence="1">Liver</tissue>
    </source>
</reference>
<name>A0AAV7R6R1_PLEWA</name>
<protein>
    <submittedName>
        <fullName evidence="1">Uncharacterized protein</fullName>
    </submittedName>
</protein>
<sequence>MERHWGIYGIMLKPGTRKWTLVRKLGETGFEALRNVVSGHCNALRPQQLLFVATYDWKVRFCFGCNVMLLTESAQRCSQIRAGFSFHASGLIVLRTNQCLGRKGGTRRDRHDKCILFTLRDCVLLRMCADLAFFSALCLSSRRCFRRQHSALSVTAHRAVRGIGVFTLHGLLFRHPCAPGSSAITERMHLE</sequence>
<keyword evidence="2" id="KW-1185">Reference proteome</keyword>